<reference evidence="2" key="1">
    <citation type="journal article" date="2021" name="Sci. Adv.">
        <title>The American lobster genome reveals insights on longevity, neural, and immune adaptations.</title>
        <authorList>
            <person name="Polinski J.M."/>
            <person name="Zimin A.V."/>
            <person name="Clark K.F."/>
            <person name="Kohn A.B."/>
            <person name="Sadowski N."/>
            <person name="Timp W."/>
            <person name="Ptitsyn A."/>
            <person name="Khanna P."/>
            <person name="Romanova D.Y."/>
            <person name="Williams P."/>
            <person name="Greenwood S.J."/>
            <person name="Moroz L.L."/>
            <person name="Walt D.R."/>
            <person name="Bodnar A.G."/>
        </authorList>
    </citation>
    <scope>NUCLEOTIDE SEQUENCE</scope>
    <source>
        <strain evidence="2">GMGI-L3</strain>
    </source>
</reference>
<keyword evidence="3" id="KW-1185">Reference proteome</keyword>
<name>A0A8J5JRG2_HOMAM</name>
<dbReference type="AlphaFoldDB" id="A0A8J5JRG2"/>
<feature type="compositionally biased region" description="Basic and acidic residues" evidence="1">
    <location>
        <begin position="25"/>
        <end position="62"/>
    </location>
</feature>
<evidence type="ECO:0000256" key="1">
    <source>
        <dbReference type="SAM" id="MobiDB-lite"/>
    </source>
</evidence>
<accession>A0A8J5JRG2</accession>
<sequence>SQTILIQSRTEVRHYVVMRKRRRGDGKEEERGGEVVERGRGEVVERGGEERHRKEGRKEGRQGGRRLFNTPVSAGARTWKVRRVSVVTKRITDAGVICNTLSHSDRGRKTMPGRPQRKGFLAPLLHRCYATSLRKLKALEMNRFERLLVLM</sequence>
<comment type="caution">
    <text evidence="2">The sequence shown here is derived from an EMBL/GenBank/DDBJ whole genome shotgun (WGS) entry which is preliminary data.</text>
</comment>
<evidence type="ECO:0000313" key="2">
    <source>
        <dbReference type="EMBL" id="KAG7161036.1"/>
    </source>
</evidence>
<feature type="region of interest" description="Disordered" evidence="1">
    <location>
        <begin position="21"/>
        <end position="69"/>
    </location>
</feature>
<evidence type="ECO:0000313" key="3">
    <source>
        <dbReference type="Proteomes" id="UP000747542"/>
    </source>
</evidence>
<proteinExistence type="predicted"/>
<feature type="non-terminal residue" evidence="2">
    <location>
        <position position="1"/>
    </location>
</feature>
<protein>
    <submittedName>
        <fullName evidence="2">Uncharacterized protein</fullName>
    </submittedName>
</protein>
<gene>
    <name evidence="2" type="ORF">Hamer_G022292</name>
</gene>
<dbReference type="EMBL" id="JAHLQT010030308">
    <property type="protein sequence ID" value="KAG7161036.1"/>
    <property type="molecule type" value="Genomic_DNA"/>
</dbReference>
<dbReference type="Proteomes" id="UP000747542">
    <property type="component" value="Unassembled WGS sequence"/>
</dbReference>
<organism evidence="2 3">
    <name type="scientific">Homarus americanus</name>
    <name type="common">American lobster</name>
    <dbReference type="NCBI Taxonomy" id="6706"/>
    <lineage>
        <taxon>Eukaryota</taxon>
        <taxon>Metazoa</taxon>
        <taxon>Ecdysozoa</taxon>
        <taxon>Arthropoda</taxon>
        <taxon>Crustacea</taxon>
        <taxon>Multicrustacea</taxon>
        <taxon>Malacostraca</taxon>
        <taxon>Eumalacostraca</taxon>
        <taxon>Eucarida</taxon>
        <taxon>Decapoda</taxon>
        <taxon>Pleocyemata</taxon>
        <taxon>Astacidea</taxon>
        <taxon>Nephropoidea</taxon>
        <taxon>Nephropidae</taxon>
        <taxon>Homarus</taxon>
    </lineage>
</organism>